<reference evidence="2" key="1">
    <citation type="submission" date="2016-11" db="EMBL/GenBank/DDBJ databases">
        <authorList>
            <person name="Varghese N."/>
            <person name="Submissions S."/>
        </authorList>
    </citation>
    <scope>NUCLEOTIDE SEQUENCE [LARGE SCALE GENOMIC DNA]</scope>
    <source>
        <strain evidence="2">DSM 27619</strain>
    </source>
</reference>
<dbReference type="AlphaFoldDB" id="A0A1M5GJU9"/>
<sequence length="272" mass="31862">MKKLLFTFLMVSALAKSQTHRFIYDVIYKKDSTSTVQTKENYHLDINQDNVTYYTRDFFVADSLINNNLEFPKGQKLNTSNIVFHRKGSDQYDEFDLLEGSTILKLQSTDSQKWNLTNESKKIKDLTLQKATATFGGRTWTAWFTKEIPFQEGPYKFHGLPGLIVELYDDKENYRFELVTSSVIEKSPKNQFIEMSRQMAAPVDWEKYKKAKLAFYESPVNYIKNGRSSDQFFLNDGTKVNPANYREINERLRQNIKKYNNPINLEKAVIYP</sequence>
<organism evidence="1 2">
    <name type="scientific">Chryseobacterium arachidis</name>
    <dbReference type="NCBI Taxonomy" id="1416778"/>
    <lineage>
        <taxon>Bacteria</taxon>
        <taxon>Pseudomonadati</taxon>
        <taxon>Bacteroidota</taxon>
        <taxon>Flavobacteriia</taxon>
        <taxon>Flavobacteriales</taxon>
        <taxon>Weeksellaceae</taxon>
        <taxon>Chryseobacterium group</taxon>
        <taxon>Chryseobacterium</taxon>
    </lineage>
</organism>
<dbReference type="Pfam" id="PF09697">
    <property type="entry name" value="Porph_ging"/>
    <property type="match status" value="1"/>
</dbReference>
<name>A0A1M5GJU9_9FLAO</name>
<evidence type="ECO:0000313" key="2">
    <source>
        <dbReference type="Proteomes" id="UP000184518"/>
    </source>
</evidence>
<proteinExistence type="predicted"/>
<accession>A0A1M5GJU9</accession>
<dbReference type="OrthoDB" id="1440774at2"/>
<dbReference type="EMBL" id="FQUT01000009">
    <property type="protein sequence ID" value="SHG03999.1"/>
    <property type="molecule type" value="Genomic_DNA"/>
</dbReference>
<keyword evidence="2" id="KW-1185">Reference proteome</keyword>
<dbReference type="RefSeq" id="WP_072960169.1">
    <property type="nucleotide sequence ID" value="NZ_FQUT01000009.1"/>
</dbReference>
<dbReference type="NCBIfam" id="TIGR01200">
    <property type="entry name" value="GLPGLI"/>
    <property type="match status" value="1"/>
</dbReference>
<gene>
    <name evidence="1" type="ORF">SAMN05443633_109159</name>
</gene>
<dbReference type="InterPro" id="IPR005901">
    <property type="entry name" value="GLPGLI"/>
</dbReference>
<evidence type="ECO:0000313" key="1">
    <source>
        <dbReference type="EMBL" id="SHG03999.1"/>
    </source>
</evidence>
<dbReference type="Proteomes" id="UP000184518">
    <property type="component" value="Unassembled WGS sequence"/>
</dbReference>
<dbReference type="STRING" id="1416778.SAMN05443633_109159"/>
<protein>
    <submittedName>
        <fullName evidence="1">GLPGLI family protein</fullName>
    </submittedName>
</protein>